<accession>A0AA36HG64</accession>
<gene>
    <name evidence="2" type="ORF">CYNAS_LOCUS22095</name>
</gene>
<feature type="signal peptide" evidence="1">
    <location>
        <begin position="1"/>
        <end position="20"/>
    </location>
</feature>
<keyword evidence="3" id="KW-1185">Reference proteome</keyword>
<dbReference type="Proteomes" id="UP001176961">
    <property type="component" value="Unassembled WGS sequence"/>
</dbReference>
<protein>
    <submittedName>
        <fullName evidence="2">Uncharacterized protein</fullName>
    </submittedName>
</protein>
<evidence type="ECO:0000313" key="2">
    <source>
        <dbReference type="EMBL" id="CAJ0610112.1"/>
    </source>
</evidence>
<organism evidence="2 3">
    <name type="scientific">Cylicocyclus nassatus</name>
    <name type="common">Nematode worm</name>
    <dbReference type="NCBI Taxonomy" id="53992"/>
    <lineage>
        <taxon>Eukaryota</taxon>
        <taxon>Metazoa</taxon>
        <taxon>Ecdysozoa</taxon>
        <taxon>Nematoda</taxon>
        <taxon>Chromadorea</taxon>
        <taxon>Rhabditida</taxon>
        <taxon>Rhabditina</taxon>
        <taxon>Rhabditomorpha</taxon>
        <taxon>Strongyloidea</taxon>
        <taxon>Strongylidae</taxon>
        <taxon>Cylicocyclus</taxon>
    </lineage>
</organism>
<proteinExistence type="predicted"/>
<comment type="caution">
    <text evidence="2">The sequence shown here is derived from an EMBL/GenBank/DDBJ whole genome shotgun (WGS) entry which is preliminary data.</text>
</comment>
<evidence type="ECO:0000313" key="3">
    <source>
        <dbReference type="Proteomes" id="UP001176961"/>
    </source>
</evidence>
<dbReference type="EMBL" id="CATQJL010000326">
    <property type="protein sequence ID" value="CAJ0610112.1"/>
    <property type="molecule type" value="Genomic_DNA"/>
</dbReference>
<name>A0AA36HG64_CYLNA</name>
<sequence length="70" mass="8233">MSPTIAFIVTFCLLVCSIDAQSLSENPDLERFLAQELQDVIRHNKRDFRFHAARGKKSDPDFYLRYIFTH</sequence>
<feature type="chain" id="PRO_5041341809" evidence="1">
    <location>
        <begin position="21"/>
        <end position="70"/>
    </location>
</feature>
<keyword evidence="1" id="KW-0732">Signal</keyword>
<reference evidence="2" key="1">
    <citation type="submission" date="2023-07" db="EMBL/GenBank/DDBJ databases">
        <authorList>
            <consortium name="CYATHOMIX"/>
        </authorList>
    </citation>
    <scope>NUCLEOTIDE SEQUENCE</scope>
    <source>
        <strain evidence="2">N/A</strain>
    </source>
</reference>
<evidence type="ECO:0000256" key="1">
    <source>
        <dbReference type="SAM" id="SignalP"/>
    </source>
</evidence>
<dbReference type="AlphaFoldDB" id="A0AA36HG64"/>